<proteinExistence type="predicted"/>
<name>A0A6P6XWS8_DERPT</name>
<dbReference type="OMA" id="CARESFI"/>
<accession>A0A6P6XWS8</accession>
<sequence>MNNPYENSSHQNRDGHFDRINDPYGTSQNLGMQPNVQPPDQYQQQQQFIQQRPLGPKNNQMIAKNYNDFLERQGVPAISPEDIKILRECSRESLVYRCFPITAALCTALMYTARTRQIQPRFYHYLGTIFFGYFAGKLSYRSVCEDKLIKSNSNSPFVQSIRKRKGIFVEEFDPNMPQAFESSSAQPSTSFGKPYAGNIGSSTGIREFDDHDSSFNRSKDSYIHDPFHDQKSSDFSTDIGDDNSSSGGNTSYENLRARNRSAFKNM</sequence>
<keyword evidence="1" id="KW-1185">Reference proteome</keyword>
<evidence type="ECO:0000313" key="2">
    <source>
        <dbReference type="RefSeq" id="XP_027197523.1"/>
    </source>
</evidence>
<evidence type="ECO:0000313" key="1">
    <source>
        <dbReference type="Proteomes" id="UP000515146"/>
    </source>
</evidence>
<gene>
    <name evidence="2" type="primary">LOC113791876</name>
</gene>
<dbReference type="GeneID" id="113791876"/>
<dbReference type="AlphaFoldDB" id="A0A6P6XWS8"/>
<dbReference type="RefSeq" id="XP_027197523.1">
    <property type="nucleotide sequence ID" value="XM_027341722.1"/>
</dbReference>
<dbReference type="Proteomes" id="UP000515146">
    <property type="component" value="Unplaced"/>
</dbReference>
<organism evidence="1 2">
    <name type="scientific">Dermatophagoides pteronyssinus</name>
    <name type="common">European house dust mite</name>
    <dbReference type="NCBI Taxonomy" id="6956"/>
    <lineage>
        <taxon>Eukaryota</taxon>
        <taxon>Metazoa</taxon>
        <taxon>Ecdysozoa</taxon>
        <taxon>Arthropoda</taxon>
        <taxon>Chelicerata</taxon>
        <taxon>Arachnida</taxon>
        <taxon>Acari</taxon>
        <taxon>Acariformes</taxon>
        <taxon>Sarcoptiformes</taxon>
        <taxon>Astigmata</taxon>
        <taxon>Psoroptidia</taxon>
        <taxon>Analgoidea</taxon>
        <taxon>Pyroglyphidae</taxon>
        <taxon>Dermatophagoidinae</taxon>
        <taxon>Dermatophagoides</taxon>
    </lineage>
</organism>
<dbReference type="CTD" id="37637"/>
<reference evidence="2" key="1">
    <citation type="submission" date="2025-08" db="UniProtKB">
        <authorList>
            <consortium name="RefSeq"/>
        </authorList>
    </citation>
    <scope>IDENTIFICATION</scope>
    <source>
        <strain evidence="2">Airmid</strain>
    </source>
</reference>
<dbReference type="GO" id="GO:0005768">
    <property type="term" value="C:endosome"/>
    <property type="evidence" value="ECO:0007669"/>
    <property type="project" value="TreeGrafter"/>
</dbReference>
<dbReference type="OrthoDB" id="6513616at2759"/>
<dbReference type="InterPro" id="IPR009764">
    <property type="entry name" value="OCIA_dom"/>
</dbReference>
<dbReference type="KEGG" id="dpte:113791876"/>
<dbReference type="PANTHER" id="PTHR13336:SF3">
    <property type="entry name" value="OCIA DOMAIN-CONTAINING PROTEIN 1"/>
    <property type="match status" value="1"/>
</dbReference>
<dbReference type="PANTHER" id="PTHR13336">
    <property type="entry name" value="OVARIAN CARCINOMA IMMUNOREACTIVE ANTIGEN"/>
    <property type="match status" value="1"/>
</dbReference>
<dbReference type="InterPro" id="IPR040187">
    <property type="entry name" value="OCAD1/2"/>
</dbReference>
<protein>
    <submittedName>
        <fullName evidence="2">OCIA domain-containing protein 1-like</fullName>
    </submittedName>
</protein>
<dbReference type="Pfam" id="PF07051">
    <property type="entry name" value="OCIA"/>
    <property type="match status" value="1"/>
</dbReference>
<dbReference type="FunCoup" id="A0A6P6XWS8">
    <property type="interactions" value="1606"/>
</dbReference>
<dbReference type="InParanoid" id="A0A6P6XWS8"/>